<keyword evidence="3" id="KW-1185">Reference proteome</keyword>
<evidence type="ECO:0000313" key="2">
    <source>
        <dbReference type="EMBL" id="CAB0035608.1"/>
    </source>
</evidence>
<feature type="region of interest" description="Disordered" evidence="1">
    <location>
        <begin position="312"/>
        <end position="355"/>
    </location>
</feature>
<protein>
    <submittedName>
        <fullName evidence="2">Uncharacterized protein</fullName>
    </submittedName>
</protein>
<accession>A0A6H5IG80</accession>
<reference evidence="2 3" key="1">
    <citation type="submission" date="2020-02" db="EMBL/GenBank/DDBJ databases">
        <authorList>
            <person name="Ferguson B K."/>
        </authorList>
    </citation>
    <scope>NUCLEOTIDE SEQUENCE [LARGE SCALE GENOMIC DNA]</scope>
</reference>
<feature type="region of interest" description="Disordered" evidence="1">
    <location>
        <begin position="376"/>
        <end position="396"/>
    </location>
</feature>
<dbReference type="OrthoDB" id="4748970at2759"/>
<feature type="region of interest" description="Disordered" evidence="1">
    <location>
        <begin position="187"/>
        <end position="209"/>
    </location>
</feature>
<proteinExistence type="predicted"/>
<evidence type="ECO:0000313" key="3">
    <source>
        <dbReference type="Proteomes" id="UP000479190"/>
    </source>
</evidence>
<dbReference type="AlphaFoldDB" id="A0A6H5IG80"/>
<evidence type="ECO:0000256" key="1">
    <source>
        <dbReference type="SAM" id="MobiDB-lite"/>
    </source>
</evidence>
<dbReference type="EMBL" id="CADCXV010000794">
    <property type="protein sequence ID" value="CAB0035608.1"/>
    <property type="molecule type" value="Genomic_DNA"/>
</dbReference>
<sequence>EKGLGVYSRSRLCSERISSEPREMDIGSSQRYTVALIHAKPSPVELDTLLSRSDGHRVDDDDVAKDSAIDEYFEQVGPTACRPSFVAAVVNNAQQQRGAHQHHHHHGQSSSSSSSSSSGHHSLHQQSSAHVTTLQNNPSDDDVFLRPPLWEDITSSIQKLDPENADMLGQAQTVSHLHVKLENLSDDQIDPMSSPQPVLSPQDIKPDPQSLSQPTLHLLEAPTSSSSYIAAANRQQHHRTNAFKLFPCTNNNNPSTNNNNSIHNNCNVSSNSTEQTQATNNNSSNNNNSNNSNGALSSLTFGSMSRLMYVSPLTPPISDPGSPLAGGPSRRTPPPPYPQIQLTTSNSNNPGNNGLLVGANSNNAASGLRLGASTTTGAASANNATSGTVGHTTKFNRRNNPELEKRRVHHCDFRANRQVLGMDFLMHPRPIRVKNRIIATGRIVSGASHARTSLRAIIVSTREQNPSSVPSARGPSPGAIIWPCT</sequence>
<feature type="region of interest" description="Disordered" evidence="1">
    <location>
        <begin position="94"/>
        <end position="146"/>
    </location>
</feature>
<dbReference type="Proteomes" id="UP000479190">
    <property type="component" value="Unassembled WGS sequence"/>
</dbReference>
<feature type="compositionally biased region" description="Low complexity" evidence="1">
    <location>
        <begin position="250"/>
        <end position="297"/>
    </location>
</feature>
<feature type="non-terminal residue" evidence="2">
    <location>
        <position position="1"/>
    </location>
</feature>
<feature type="compositionally biased region" description="Low complexity" evidence="1">
    <location>
        <begin position="376"/>
        <end position="388"/>
    </location>
</feature>
<organism evidence="2 3">
    <name type="scientific">Trichogramma brassicae</name>
    <dbReference type="NCBI Taxonomy" id="86971"/>
    <lineage>
        <taxon>Eukaryota</taxon>
        <taxon>Metazoa</taxon>
        <taxon>Ecdysozoa</taxon>
        <taxon>Arthropoda</taxon>
        <taxon>Hexapoda</taxon>
        <taxon>Insecta</taxon>
        <taxon>Pterygota</taxon>
        <taxon>Neoptera</taxon>
        <taxon>Endopterygota</taxon>
        <taxon>Hymenoptera</taxon>
        <taxon>Apocrita</taxon>
        <taxon>Proctotrupomorpha</taxon>
        <taxon>Chalcidoidea</taxon>
        <taxon>Trichogrammatidae</taxon>
        <taxon>Trichogramma</taxon>
    </lineage>
</organism>
<gene>
    <name evidence="2" type="ORF">TBRA_LOCUS7500</name>
</gene>
<feature type="compositionally biased region" description="Low complexity" evidence="1">
    <location>
        <begin position="108"/>
        <end position="130"/>
    </location>
</feature>
<feature type="region of interest" description="Disordered" evidence="1">
    <location>
        <begin position="247"/>
        <end position="297"/>
    </location>
</feature>
<name>A0A6H5IG80_9HYME</name>
<feature type="compositionally biased region" description="Low complexity" evidence="1">
    <location>
        <begin position="342"/>
        <end position="355"/>
    </location>
</feature>